<dbReference type="Proteomes" id="UP001162992">
    <property type="component" value="Chromosome 13"/>
</dbReference>
<protein>
    <submittedName>
        <fullName evidence="1">Uncharacterized protein</fullName>
    </submittedName>
</protein>
<comment type="caution">
    <text evidence="1">The sequence shown here is derived from an EMBL/GenBank/DDBJ whole genome shotgun (WGS) entry which is preliminary data.</text>
</comment>
<name>A0ACC2BWP0_DIPCM</name>
<sequence>MFENRTVLRIYGYSIFDIYVLTCGGLYCSDEAGFLKLLEQLTVVGEVSKELFDERLQQLQILQDDHHVAVIEDVEAKVVVAAGSIFIEKKFVHNCSKVGHIEDVVVDQTLRGQHLGQRLIESLVEYGKSSGCYKVILDCSEENIKFYSACGFSRKEVQMAKYF</sequence>
<accession>A0ACC2BWP0</accession>
<keyword evidence="2" id="KW-1185">Reference proteome</keyword>
<organism evidence="1 2">
    <name type="scientific">Diphasiastrum complanatum</name>
    <name type="common">Issler's clubmoss</name>
    <name type="synonym">Lycopodium complanatum</name>
    <dbReference type="NCBI Taxonomy" id="34168"/>
    <lineage>
        <taxon>Eukaryota</taxon>
        <taxon>Viridiplantae</taxon>
        <taxon>Streptophyta</taxon>
        <taxon>Embryophyta</taxon>
        <taxon>Tracheophyta</taxon>
        <taxon>Lycopodiopsida</taxon>
        <taxon>Lycopodiales</taxon>
        <taxon>Lycopodiaceae</taxon>
        <taxon>Lycopodioideae</taxon>
        <taxon>Diphasiastrum</taxon>
    </lineage>
</organism>
<evidence type="ECO:0000313" key="2">
    <source>
        <dbReference type="Proteomes" id="UP001162992"/>
    </source>
</evidence>
<dbReference type="EMBL" id="CM055104">
    <property type="protein sequence ID" value="KAJ7534112.1"/>
    <property type="molecule type" value="Genomic_DNA"/>
</dbReference>
<reference evidence="2" key="1">
    <citation type="journal article" date="2024" name="Proc. Natl. Acad. Sci. U.S.A.">
        <title>Extraordinary preservation of gene collinearity over three hundred million years revealed in homosporous lycophytes.</title>
        <authorList>
            <person name="Li C."/>
            <person name="Wickell D."/>
            <person name="Kuo L.Y."/>
            <person name="Chen X."/>
            <person name="Nie B."/>
            <person name="Liao X."/>
            <person name="Peng D."/>
            <person name="Ji J."/>
            <person name="Jenkins J."/>
            <person name="Williams M."/>
            <person name="Shu S."/>
            <person name="Plott C."/>
            <person name="Barry K."/>
            <person name="Rajasekar S."/>
            <person name="Grimwood J."/>
            <person name="Han X."/>
            <person name="Sun S."/>
            <person name="Hou Z."/>
            <person name="He W."/>
            <person name="Dai G."/>
            <person name="Sun C."/>
            <person name="Schmutz J."/>
            <person name="Leebens-Mack J.H."/>
            <person name="Li F.W."/>
            <person name="Wang L."/>
        </authorList>
    </citation>
    <scope>NUCLEOTIDE SEQUENCE [LARGE SCALE GENOMIC DNA]</scope>
    <source>
        <strain evidence="2">cv. PW_Plant_1</strain>
    </source>
</reference>
<gene>
    <name evidence="1" type="ORF">O6H91_13G080400</name>
</gene>
<proteinExistence type="predicted"/>
<evidence type="ECO:0000313" key="1">
    <source>
        <dbReference type="EMBL" id="KAJ7534112.1"/>
    </source>
</evidence>